<proteinExistence type="predicted"/>
<keyword evidence="2" id="KW-0472">Membrane</keyword>
<keyword evidence="2" id="KW-0812">Transmembrane</keyword>
<organism evidence="3 4">
    <name type="scientific">Luteolibacter rhizosphaerae</name>
    <dbReference type="NCBI Taxonomy" id="2989719"/>
    <lineage>
        <taxon>Bacteria</taxon>
        <taxon>Pseudomonadati</taxon>
        <taxon>Verrucomicrobiota</taxon>
        <taxon>Verrucomicrobiia</taxon>
        <taxon>Verrucomicrobiales</taxon>
        <taxon>Verrucomicrobiaceae</taxon>
        <taxon>Luteolibacter</taxon>
    </lineage>
</organism>
<dbReference type="EMBL" id="JAPDDR010000004">
    <property type="protein sequence ID" value="MCW1913930.1"/>
    <property type="molecule type" value="Genomic_DNA"/>
</dbReference>
<gene>
    <name evidence="3" type="ORF">OJ996_10110</name>
</gene>
<reference evidence="3" key="1">
    <citation type="submission" date="2022-10" db="EMBL/GenBank/DDBJ databases">
        <title>Luteolibacter sp. GHJ8, whole genome shotgun sequencing project.</title>
        <authorList>
            <person name="Zhao G."/>
            <person name="Shen L."/>
        </authorList>
    </citation>
    <scope>NUCLEOTIDE SEQUENCE</scope>
    <source>
        <strain evidence="3">GHJ8</strain>
    </source>
</reference>
<keyword evidence="4" id="KW-1185">Reference proteome</keyword>
<keyword evidence="2" id="KW-1133">Transmembrane helix</keyword>
<feature type="region of interest" description="Disordered" evidence="1">
    <location>
        <begin position="1"/>
        <end position="37"/>
    </location>
</feature>
<evidence type="ECO:0000313" key="3">
    <source>
        <dbReference type="EMBL" id="MCW1913930.1"/>
    </source>
</evidence>
<comment type="caution">
    <text evidence="3">The sequence shown here is derived from an EMBL/GenBank/DDBJ whole genome shotgun (WGS) entry which is preliminary data.</text>
</comment>
<evidence type="ECO:0000256" key="2">
    <source>
        <dbReference type="SAM" id="Phobius"/>
    </source>
</evidence>
<feature type="transmembrane region" description="Helical" evidence="2">
    <location>
        <begin position="57"/>
        <end position="77"/>
    </location>
</feature>
<name>A0ABT3G271_9BACT</name>
<sequence>MSSQDPFRSRQSKPSREMGDAPGIGRVSKFRTGSGGRASKVTAVDSIDRKLSMVSGLGVFLLLCGLIVVVLAAWVFISSRKNEEAAKKIENLQLPAVVAKDAPTRDTVAIPSAIELQAIVDKFLNARSEEVVTSLIRKSDQPMPVILEKLAGLEAKDGKLQSLKTLDNVSSQALRQQSVLVTFKGGRNRLAILSPDEAGQWRVDFDGFDRYLSKPLDEILSGKDLDARVRFYVSADSYYNGRFKDDSQWACYGMASPDSDQLMFGYVAVDSPQHKALRSLIASKAEARNTKTTRSRLLRMMLDIRHHADGEARQFEILRVLSDEWALGPTPLDELLDAPAVR</sequence>
<evidence type="ECO:0000256" key="1">
    <source>
        <dbReference type="SAM" id="MobiDB-lite"/>
    </source>
</evidence>
<protein>
    <submittedName>
        <fullName evidence="3">Uncharacterized protein</fullName>
    </submittedName>
</protein>
<evidence type="ECO:0000313" key="4">
    <source>
        <dbReference type="Proteomes" id="UP001165653"/>
    </source>
</evidence>
<dbReference type="RefSeq" id="WP_264513432.1">
    <property type="nucleotide sequence ID" value="NZ_JAPDDR010000004.1"/>
</dbReference>
<dbReference type="Proteomes" id="UP001165653">
    <property type="component" value="Unassembled WGS sequence"/>
</dbReference>
<accession>A0ABT3G271</accession>